<proteinExistence type="predicted"/>
<evidence type="ECO:0000313" key="2">
    <source>
        <dbReference type="Proteomes" id="UP001145114"/>
    </source>
</evidence>
<dbReference type="Proteomes" id="UP001145114">
    <property type="component" value="Unassembled WGS sequence"/>
</dbReference>
<name>A0ACC1HTB8_9FUNG</name>
<comment type="caution">
    <text evidence="1">The sequence shown here is derived from an EMBL/GenBank/DDBJ whole genome shotgun (WGS) entry which is preliminary data.</text>
</comment>
<organism evidence="1 2">
    <name type="scientific">Spiromyces aspiralis</name>
    <dbReference type="NCBI Taxonomy" id="68401"/>
    <lineage>
        <taxon>Eukaryota</taxon>
        <taxon>Fungi</taxon>
        <taxon>Fungi incertae sedis</taxon>
        <taxon>Zoopagomycota</taxon>
        <taxon>Kickxellomycotina</taxon>
        <taxon>Kickxellomycetes</taxon>
        <taxon>Kickxellales</taxon>
        <taxon>Kickxellaceae</taxon>
        <taxon>Spiromyces</taxon>
    </lineage>
</organism>
<keyword evidence="2" id="KW-1185">Reference proteome</keyword>
<feature type="non-terminal residue" evidence="1">
    <location>
        <position position="343"/>
    </location>
</feature>
<dbReference type="EMBL" id="JAMZIH010002876">
    <property type="protein sequence ID" value="KAJ1677169.1"/>
    <property type="molecule type" value="Genomic_DNA"/>
</dbReference>
<sequence>HIVEDHAPRKKARTPKAGSTKRLSDDKPGRTDAVDNDDTAARSPKRARSSKNNASSTSKTTHNGSRNSTSSSRQSDDSDKQADGDEDDARSVNGSKRGSRRGPPVSSRKQLKKESEREHDNDLRTRIRELGKPFETLIHMRYKIQKRLLKGDIPADISCLDETFARIEEFNMTRELLQETKMGKLMRRVNTLKELEDHPDDKKYRFRERAEKLLTKWRTKINEQRAESVDIGRPVNGGESTSMTRSPSLQKSEEDEFNPDNLPTELAGQQSANDSSGKDKKVASPPEAEPCSPAAAAAKMHERENKESPEKENDHGNRNGYGHRTDTTNTGGDSRKDLGNDVT</sequence>
<protein>
    <submittedName>
        <fullName evidence="1">Uncharacterized protein</fullName>
    </submittedName>
</protein>
<reference evidence="1" key="1">
    <citation type="submission" date="2022-06" db="EMBL/GenBank/DDBJ databases">
        <title>Phylogenomic reconstructions and comparative analyses of Kickxellomycotina fungi.</title>
        <authorList>
            <person name="Reynolds N.K."/>
            <person name="Stajich J.E."/>
            <person name="Barry K."/>
            <person name="Grigoriev I.V."/>
            <person name="Crous P."/>
            <person name="Smith M.E."/>
        </authorList>
    </citation>
    <scope>NUCLEOTIDE SEQUENCE</scope>
    <source>
        <strain evidence="1">RSA 2271</strain>
    </source>
</reference>
<evidence type="ECO:0000313" key="1">
    <source>
        <dbReference type="EMBL" id="KAJ1677169.1"/>
    </source>
</evidence>
<feature type="non-terminal residue" evidence="1">
    <location>
        <position position="1"/>
    </location>
</feature>
<gene>
    <name evidence="1" type="ORF">EV182_006735</name>
</gene>
<accession>A0ACC1HTB8</accession>